<sequence length="109" mass="12007">MMTRMPSLDEISAILEDFIKILYRILSYLSTSSMFYIPMAAVYLAVSLCFPFVAIVISLGLVALFHSNCSCAVGFSLLFPVISRICSAVFLSLCPSLLFCLSILVSVYL</sequence>
<dbReference type="Proteomes" id="UP000326268">
    <property type="component" value="Unassembled WGS sequence"/>
</dbReference>
<keyword evidence="1" id="KW-0472">Membrane</keyword>
<evidence type="ECO:0000256" key="1">
    <source>
        <dbReference type="SAM" id="Phobius"/>
    </source>
</evidence>
<evidence type="ECO:0000313" key="3">
    <source>
        <dbReference type="Proteomes" id="UP000326268"/>
    </source>
</evidence>
<accession>A0A5N6ZLD6</accession>
<protein>
    <submittedName>
        <fullName evidence="2">Uncharacterized protein</fullName>
    </submittedName>
</protein>
<dbReference type="RefSeq" id="XP_031921512.1">
    <property type="nucleotide sequence ID" value="XM_032077327.1"/>
</dbReference>
<dbReference type="GeneID" id="43661773"/>
<dbReference type="AlphaFoldDB" id="A0A5N6ZLD6"/>
<keyword evidence="1" id="KW-1133">Transmembrane helix</keyword>
<keyword evidence="1" id="KW-0812">Transmembrane</keyword>
<evidence type="ECO:0000313" key="2">
    <source>
        <dbReference type="EMBL" id="KAE8358431.1"/>
    </source>
</evidence>
<reference evidence="2 3" key="1">
    <citation type="submission" date="2019-04" db="EMBL/GenBank/DDBJ databases">
        <title>Friends and foes A comparative genomics studyof 23 Aspergillus species from section Flavi.</title>
        <authorList>
            <consortium name="DOE Joint Genome Institute"/>
            <person name="Kjaerbolling I."/>
            <person name="Vesth T."/>
            <person name="Frisvad J.C."/>
            <person name="Nybo J.L."/>
            <person name="Theobald S."/>
            <person name="Kildgaard S."/>
            <person name="Isbrandt T."/>
            <person name="Kuo A."/>
            <person name="Sato A."/>
            <person name="Lyhne E.K."/>
            <person name="Kogle M.E."/>
            <person name="Wiebenga A."/>
            <person name="Kun R.S."/>
            <person name="Lubbers R.J."/>
            <person name="Makela M.R."/>
            <person name="Barry K."/>
            <person name="Chovatia M."/>
            <person name="Clum A."/>
            <person name="Daum C."/>
            <person name="Haridas S."/>
            <person name="He G."/>
            <person name="LaButti K."/>
            <person name="Lipzen A."/>
            <person name="Mondo S."/>
            <person name="Riley R."/>
            <person name="Salamov A."/>
            <person name="Simmons B.A."/>
            <person name="Magnuson J.K."/>
            <person name="Henrissat B."/>
            <person name="Mortensen U.H."/>
            <person name="Larsen T.O."/>
            <person name="Devries R.P."/>
            <person name="Grigoriev I.V."/>
            <person name="Machida M."/>
            <person name="Baker S.E."/>
            <person name="Andersen M.R."/>
        </authorList>
    </citation>
    <scope>NUCLEOTIDE SEQUENCE [LARGE SCALE GENOMIC DNA]</scope>
    <source>
        <strain evidence="2 3">CBS 763.97</strain>
    </source>
</reference>
<feature type="transmembrane region" description="Helical" evidence="1">
    <location>
        <begin position="85"/>
        <end position="108"/>
    </location>
</feature>
<proteinExistence type="predicted"/>
<feature type="transmembrane region" description="Helical" evidence="1">
    <location>
        <begin position="52"/>
        <end position="78"/>
    </location>
</feature>
<organism evidence="2 3">
    <name type="scientific">Aspergillus caelatus</name>
    <dbReference type="NCBI Taxonomy" id="61420"/>
    <lineage>
        <taxon>Eukaryota</taxon>
        <taxon>Fungi</taxon>
        <taxon>Dikarya</taxon>
        <taxon>Ascomycota</taxon>
        <taxon>Pezizomycotina</taxon>
        <taxon>Eurotiomycetes</taxon>
        <taxon>Eurotiomycetidae</taxon>
        <taxon>Eurotiales</taxon>
        <taxon>Aspergillaceae</taxon>
        <taxon>Aspergillus</taxon>
        <taxon>Aspergillus subgen. Circumdati</taxon>
    </lineage>
</organism>
<dbReference type="EMBL" id="ML737896">
    <property type="protein sequence ID" value="KAE8358431.1"/>
    <property type="molecule type" value="Genomic_DNA"/>
</dbReference>
<name>A0A5N6ZLD6_9EURO</name>
<gene>
    <name evidence="2" type="ORF">BDV27DRAFT_69613</name>
</gene>
<keyword evidence="3" id="KW-1185">Reference proteome</keyword>